<keyword evidence="5" id="KW-1185">Reference proteome</keyword>
<reference evidence="4 5" key="1">
    <citation type="journal article" date="2016" name="Mol. Biol. Evol.">
        <title>Comparative Genomics of Early-Diverging Mushroom-Forming Fungi Provides Insights into the Origins of Lignocellulose Decay Capabilities.</title>
        <authorList>
            <person name="Nagy L.G."/>
            <person name="Riley R."/>
            <person name="Tritt A."/>
            <person name="Adam C."/>
            <person name="Daum C."/>
            <person name="Floudas D."/>
            <person name="Sun H."/>
            <person name="Yadav J.S."/>
            <person name="Pangilinan J."/>
            <person name="Larsson K.H."/>
            <person name="Matsuura K."/>
            <person name="Barry K."/>
            <person name="Labutti K."/>
            <person name="Kuo R."/>
            <person name="Ohm R.A."/>
            <person name="Bhattacharya S.S."/>
            <person name="Shirouzu T."/>
            <person name="Yoshinaga Y."/>
            <person name="Martin F.M."/>
            <person name="Grigoriev I.V."/>
            <person name="Hibbett D.S."/>
        </authorList>
    </citation>
    <scope>NUCLEOTIDE SEQUENCE [LARGE SCALE GENOMIC DNA]</scope>
    <source>
        <strain evidence="4 5">HHB12029</strain>
    </source>
</reference>
<dbReference type="Pfam" id="PF08661">
    <property type="entry name" value="Rep_fac-A_3"/>
    <property type="match status" value="1"/>
</dbReference>
<dbReference type="OrthoDB" id="188186at2759"/>
<evidence type="ECO:0000313" key="4">
    <source>
        <dbReference type="EMBL" id="KZV82417.1"/>
    </source>
</evidence>
<accession>A0A165CGN0</accession>
<dbReference type="GO" id="GO:0003677">
    <property type="term" value="F:DNA binding"/>
    <property type="evidence" value="ECO:0007669"/>
    <property type="project" value="InterPro"/>
</dbReference>
<dbReference type="InterPro" id="IPR012340">
    <property type="entry name" value="NA-bd_OB-fold"/>
</dbReference>
<evidence type="ECO:0000313" key="5">
    <source>
        <dbReference type="Proteomes" id="UP000077266"/>
    </source>
</evidence>
<dbReference type="SUPFAM" id="SSF50249">
    <property type="entry name" value="Nucleic acid-binding proteins"/>
    <property type="match status" value="1"/>
</dbReference>
<dbReference type="Gene3D" id="2.40.50.140">
    <property type="entry name" value="Nucleic acid-binding proteins"/>
    <property type="match status" value="1"/>
</dbReference>
<dbReference type="GO" id="GO:0006281">
    <property type="term" value="P:DNA repair"/>
    <property type="evidence" value="ECO:0007669"/>
    <property type="project" value="InterPro"/>
</dbReference>
<proteinExistence type="inferred from homology"/>
<dbReference type="AlphaFoldDB" id="A0A165CGN0"/>
<dbReference type="GO" id="GO:0031981">
    <property type="term" value="C:nuclear lumen"/>
    <property type="evidence" value="ECO:0007669"/>
    <property type="project" value="UniProtKB-ARBA"/>
</dbReference>
<name>A0A165CGN0_EXIGL</name>
<evidence type="ECO:0000256" key="3">
    <source>
        <dbReference type="ARBA" id="ARBA00023242"/>
    </source>
</evidence>
<keyword evidence="3" id="KW-0539">Nucleus</keyword>
<dbReference type="STRING" id="1314781.A0A165CGN0"/>
<comment type="subcellular location">
    <subcellularLocation>
        <location evidence="1">Nucleus</location>
    </subcellularLocation>
</comment>
<dbReference type="GO" id="GO:0006260">
    <property type="term" value="P:DNA replication"/>
    <property type="evidence" value="ECO:0007669"/>
    <property type="project" value="InterPro"/>
</dbReference>
<dbReference type="EMBL" id="KV426326">
    <property type="protein sequence ID" value="KZV82417.1"/>
    <property type="molecule type" value="Genomic_DNA"/>
</dbReference>
<dbReference type="InterPro" id="IPR013970">
    <property type="entry name" value="Rfa2"/>
</dbReference>
<dbReference type="Proteomes" id="UP000077266">
    <property type="component" value="Unassembled WGS sequence"/>
</dbReference>
<comment type="similarity">
    <text evidence="2">Belongs to the replication factor A protein 3 family.</text>
</comment>
<dbReference type="InParanoid" id="A0A165CGN0"/>
<evidence type="ECO:0008006" key="6">
    <source>
        <dbReference type="Google" id="ProtNLM"/>
    </source>
</evidence>
<gene>
    <name evidence="4" type="ORF">EXIGLDRAFT_843768</name>
</gene>
<sequence>MSELLAPRINGSMLENYIGRRVKLTCKVLQPATSQGEIAILLLSDNIQIEGKLIPPRVNMEPFVEVLCTVESTALVTIMSIKNLGDKLSLEVADAAISMSNEPRFRDYFQPAQRT</sequence>
<organism evidence="4 5">
    <name type="scientific">Exidia glandulosa HHB12029</name>
    <dbReference type="NCBI Taxonomy" id="1314781"/>
    <lineage>
        <taxon>Eukaryota</taxon>
        <taxon>Fungi</taxon>
        <taxon>Dikarya</taxon>
        <taxon>Basidiomycota</taxon>
        <taxon>Agaricomycotina</taxon>
        <taxon>Agaricomycetes</taxon>
        <taxon>Auriculariales</taxon>
        <taxon>Exidiaceae</taxon>
        <taxon>Exidia</taxon>
    </lineage>
</organism>
<evidence type="ECO:0000256" key="2">
    <source>
        <dbReference type="ARBA" id="ARBA00009761"/>
    </source>
</evidence>
<dbReference type="GO" id="GO:0006310">
    <property type="term" value="P:DNA recombination"/>
    <property type="evidence" value="ECO:0007669"/>
    <property type="project" value="InterPro"/>
</dbReference>
<protein>
    <recommendedName>
        <fullName evidence="6">Replication factor A protein 3</fullName>
    </recommendedName>
</protein>
<evidence type="ECO:0000256" key="1">
    <source>
        <dbReference type="ARBA" id="ARBA00004123"/>
    </source>
</evidence>